<comment type="caution">
    <text evidence="1">The sequence shown here is derived from an EMBL/GenBank/DDBJ whole genome shotgun (WGS) entry which is preliminary data.</text>
</comment>
<name>A0ABW2J707_9BURK</name>
<gene>
    <name evidence="1" type="ORF">ACFQO0_11815</name>
</gene>
<accession>A0ABW2J707</accession>
<organism evidence="1 2">
    <name type="scientific">Herminiimonas aquatilis</name>
    <dbReference type="NCBI Taxonomy" id="345342"/>
    <lineage>
        <taxon>Bacteria</taxon>
        <taxon>Pseudomonadati</taxon>
        <taxon>Pseudomonadota</taxon>
        <taxon>Betaproteobacteria</taxon>
        <taxon>Burkholderiales</taxon>
        <taxon>Oxalobacteraceae</taxon>
        <taxon>Herminiimonas</taxon>
    </lineage>
</organism>
<sequence length="355" mass="39691">MTLTIAPLQPLRATTSPHCELPLDTAARHLRDVLSTAIEYKSPHAALIVFDTHCELALTLADAYRRCLPEATFIDFDTVSAESILAAFAKLEAEDLVVLIQSTNFRLEAFRIRIELFKRALKVIEHPHLSRMTDQQALYYIDSLAYDPAYYRGVGRALKARIDSARFGVVDSGGERLVFDSPFESAKLNIGDYSEMTNVGGQFPIGEVFTEAQDLEAVNGRVRIFVFGDTAFQVNQPEKPITLVITKGRVSDLIDSTPEFDQVIANIRADEGEVWLRELGFGMNRAFSQTRTVCDIGTYERMCGIHLSLGAKHGVYNKPQIKRATARYHVDVFAVTEAVYLDDERVYSDGAWQVG</sequence>
<dbReference type="EMBL" id="JBHTCC010000002">
    <property type="protein sequence ID" value="MFC7299122.1"/>
    <property type="molecule type" value="Genomic_DNA"/>
</dbReference>
<keyword evidence="2" id="KW-1185">Reference proteome</keyword>
<protein>
    <recommendedName>
        <fullName evidence="3">Leucyl aminopeptidase (Aminopeptidase T)</fullName>
    </recommendedName>
</protein>
<dbReference type="Proteomes" id="UP001596379">
    <property type="component" value="Unassembled WGS sequence"/>
</dbReference>
<evidence type="ECO:0008006" key="3">
    <source>
        <dbReference type="Google" id="ProtNLM"/>
    </source>
</evidence>
<evidence type="ECO:0000313" key="2">
    <source>
        <dbReference type="Proteomes" id="UP001596379"/>
    </source>
</evidence>
<reference evidence="2" key="1">
    <citation type="journal article" date="2019" name="Int. J. Syst. Evol. Microbiol.">
        <title>The Global Catalogue of Microorganisms (GCM) 10K type strain sequencing project: providing services to taxonomists for standard genome sequencing and annotation.</title>
        <authorList>
            <consortium name="The Broad Institute Genomics Platform"/>
            <consortium name="The Broad Institute Genome Sequencing Center for Infectious Disease"/>
            <person name="Wu L."/>
            <person name="Ma J."/>
        </authorList>
    </citation>
    <scope>NUCLEOTIDE SEQUENCE [LARGE SCALE GENOMIC DNA]</scope>
    <source>
        <strain evidence="2">CCUG 36956</strain>
    </source>
</reference>
<evidence type="ECO:0000313" key="1">
    <source>
        <dbReference type="EMBL" id="MFC7299122.1"/>
    </source>
</evidence>
<dbReference type="RefSeq" id="WP_382234860.1">
    <property type="nucleotide sequence ID" value="NZ_JBHTCC010000002.1"/>
</dbReference>
<proteinExistence type="predicted"/>